<dbReference type="InterPro" id="IPR036179">
    <property type="entry name" value="Ig-like_dom_sf"/>
</dbReference>
<dbReference type="PANTHER" id="PTHR23266">
    <property type="entry name" value="IMMUNOGLOBULIN HEAVY CHAIN"/>
    <property type="match status" value="1"/>
</dbReference>
<evidence type="ECO:0000256" key="2">
    <source>
        <dbReference type="ARBA" id="ARBA00023130"/>
    </source>
</evidence>
<dbReference type="SUPFAM" id="SSF48726">
    <property type="entry name" value="Immunoglobulin"/>
    <property type="match status" value="1"/>
</dbReference>
<keyword evidence="7" id="KW-1185">Reference proteome</keyword>
<sequence>LKLLVFVYPCLSWAAGCLSRVKTVASGPAVGKISESVWLTCHISGVAINNSNYAWDWIRQTPGKELGSTKNYGAAVQGRAEISRDNSRSEAYFSLRSLQVQDSARYFCAITREQEMQMSFNTNLPGCVRGCVSCGEGESCQGPAANGSRGCLQEFRCHTVHHRHSWLYCTLQGF</sequence>
<keyword evidence="3" id="KW-1280">Immunoglobulin</keyword>
<accession>A0A8C3Y428</accession>
<reference evidence="6" key="3">
    <citation type="submission" date="2025-09" db="UniProtKB">
        <authorList>
            <consortium name="Ensembl"/>
        </authorList>
    </citation>
    <scope>IDENTIFICATION</scope>
</reference>
<keyword evidence="2" id="KW-1064">Adaptive immunity</keyword>
<organism evidence="6 7">
    <name type="scientific">Catharus ustulatus</name>
    <name type="common">Russet-backed thrush</name>
    <name type="synonym">Hylocichla ustulatus</name>
    <dbReference type="NCBI Taxonomy" id="91951"/>
    <lineage>
        <taxon>Eukaryota</taxon>
        <taxon>Metazoa</taxon>
        <taxon>Chordata</taxon>
        <taxon>Craniata</taxon>
        <taxon>Vertebrata</taxon>
        <taxon>Euteleostomi</taxon>
        <taxon>Archelosauria</taxon>
        <taxon>Archosauria</taxon>
        <taxon>Dinosauria</taxon>
        <taxon>Saurischia</taxon>
        <taxon>Theropoda</taxon>
        <taxon>Coelurosauria</taxon>
        <taxon>Aves</taxon>
        <taxon>Neognathae</taxon>
        <taxon>Neoaves</taxon>
        <taxon>Telluraves</taxon>
        <taxon>Australaves</taxon>
        <taxon>Passeriformes</taxon>
        <taxon>Turdidae</taxon>
        <taxon>Catharus</taxon>
    </lineage>
</organism>
<dbReference type="Ensembl" id="ENSCUST00005014639.1">
    <property type="protein sequence ID" value="ENSCUSP00005014084.1"/>
    <property type="gene ID" value="ENSCUSG00005009068.1"/>
</dbReference>
<evidence type="ECO:0000313" key="7">
    <source>
        <dbReference type="Proteomes" id="UP000694563"/>
    </source>
</evidence>
<dbReference type="SMART" id="SM00406">
    <property type="entry name" value="IGv"/>
    <property type="match status" value="1"/>
</dbReference>
<proteinExistence type="predicted"/>
<dbReference type="InterPro" id="IPR050199">
    <property type="entry name" value="IgHV"/>
</dbReference>
<keyword evidence="4" id="KW-0732">Signal</keyword>
<dbReference type="PROSITE" id="PS50835">
    <property type="entry name" value="IG_LIKE"/>
    <property type="match status" value="1"/>
</dbReference>
<feature type="domain" description="Ig-like" evidence="5">
    <location>
        <begin position="9"/>
        <end position="119"/>
    </location>
</feature>
<feature type="signal peptide" evidence="4">
    <location>
        <begin position="1"/>
        <end position="19"/>
    </location>
</feature>
<dbReference type="Proteomes" id="UP000694563">
    <property type="component" value="Chromosome 23"/>
</dbReference>
<evidence type="ECO:0000259" key="5">
    <source>
        <dbReference type="PROSITE" id="PS50835"/>
    </source>
</evidence>
<dbReference type="InterPro" id="IPR013783">
    <property type="entry name" value="Ig-like_fold"/>
</dbReference>
<dbReference type="AlphaFoldDB" id="A0A8C3Y428"/>
<name>A0A8C3Y428_CATUS</name>
<evidence type="ECO:0000256" key="3">
    <source>
        <dbReference type="ARBA" id="ARBA00043265"/>
    </source>
</evidence>
<keyword evidence="1" id="KW-0391">Immunity</keyword>
<evidence type="ECO:0000313" key="6">
    <source>
        <dbReference type="Ensembl" id="ENSCUSP00005014084.1"/>
    </source>
</evidence>
<feature type="chain" id="PRO_5034828795" description="Ig-like domain-containing protein" evidence="4">
    <location>
        <begin position="20"/>
        <end position="174"/>
    </location>
</feature>
<evidence type="ECO:0000256" key="4">
    <source>
        <dbReference type="SAM" id="SignalP"/>
    </source>
</evidence>
<dbReference type="GO" id="GO:0005576">
    <property type="term" value="C:extracellular region"/>
    <property type="evidence" value="ECO:0007669"/>
    <property type="project" value="UniProtKB-ARBA"/>
</dbReference>
<reference evidence="6" key="1">
    <citation type="submission" date="2020-10" db="EMBL/GenBank/DDBJ databases">
        <title>Catharus ustulatus (Swainson's thrush) genome, bCatUst1, primary haplotype v2.</title>
        <authorList>
            <person name="Delmore K."/>
            <person name="Vafadar M."/>
            <person name="Formenti G."/>
            <person name="Chow W."/>
            <person name="Pelan S."/>
            <person name="Howe K."/>
            <person name="Rhie A."/>
            <person name="Mountcastle J."/>
            <person name="Haase B."/>
            <person name="Fedrigo O."/>
            <person name="Jarvis E.D."/>
        </authorList>
    </citation>
    <scope>NUCLEOTIDE SEQUENCE [LARGE SCALE GENOMIC DNA]</scope>
</reference>
<evidence type="ECO:0000256" key="1">
    <source>
        <dbReference type="ARBA" id="ARBA00022859"/>
    </source>
</evidence>
<dbReference type="GO" id="GO:0019814">
    <property type="term" value="C:immunoglobulin complex"/>
    <property type="evidence" value="ECO:0007669"/>
    <property type="project" value="UniProtKB-KW"/>
</dbReference>
<dbReference type="Pfam" id="PF07686">
    <property type="entry name" value="V-set"/>
    <property type="match status" value="1"/>
</dbReference>
<reference evidence="6" key="2">
    <citation type="submission" date="2025-08" db="UniProtKB">
        <authorList>
            <consortium name="Ensembl"/>
        </authorList>
    </citation>
    <scope>IDENTIFICATION</scope>
</reference>
<protein>
    <recommendedName>
        <fullName evidence="5">Ig-like domain-containing protein</fullName>
    </recommendedName>
</protein>
<dbReference type="Gene3D" id="2.60.40.10">
    <property type="entry name" value="Immunoglobulins"/>
    <property type="match status" value="1"/>
</dbReference>
<dbReference type="InterPro" id="IPR007110">
    <property type="entry name" value="Ig-like_dom"/>
</dbReference>
<dbReference type="InterPro" id="IPR013106">
    <property type="entry name" value="Ig_V-set"/>
</dbReference>
<dbReference type="GO" id="GO:0002250">
    <property type="term" value="P:adaptive immune response"/>
    <property type="evidence" value="ECO:0007669"/>
    <property type="project" value="UniProtKB-KW"/>
</dbReference>